<reference evidence="3 4" key="1">
    <citation type="submission" date="2020-06" db="EMBL/GenBank/DDBJ databases">
        <title>NJ-3-1, isolated from saline soil.</title>
        <authorList>
            <person name="Cui H.L."/>
            <person name="Shi X."/>
        </authorList>
    </citation>
    <scope>NUCLEOTIDE SEQUENCE [LARGE SCALE GENOMIC DNA]</scope>
    <source>
        <strain evidence="3 4">NJ-3-1</strain>
    </source>
</reference>
<dbReference type="EMBL" id="CP058579">
    <property type="protein sequence ID" value="QLG61376.1"/>
    <property type="molecule type" value="Genomic_DNA"/>
</dbReference>
<keyword evidence="1" id="KW-1133">Transmembrane helix</keyword>
<evidence type="ECO:0000313" key="4">
    <source>
        <dbReference type="Proteomes" id="UP000509626"/>
    </source>
</evidence>
<keyword evidence="1" id="KW-0812">Transmembrane</keyword>
<feature type="domain" description="VanZ-like" evidence="2">
    <location>
        <begin position="66"/>
        <end position="125"/>
    </location>
</feature>
<dbReference type="GeneID" id="56037064"/>
<dbReference type="KEGG" id="halu:HUG12_06355"/>
<feature type="transmembrane region" description="Helical" evidence="1">
    <location>
        <begin position="45"/>
        <end position="65"/>
    </location>
</feature>
<accession>A0A7D5Q8W7</accession>
<organism evidence="3 4">
    <name type="scientific">Halorarum salinum</name>
    <dbReference type="NCBI Taxonomy" id="2743089"/>
    <lineage>
        <taxon>Archaea</taxon>
        <taxon>Methanobacteriati</taxon>
        <taxon>Methanobacteriota</taxon>
        <taxon>Stenosarchaea group</taxon>
        <taxon>Halobacteria</taxon>
        <taxon>Halobacteriales</taxon>
        <taxon>Haloferacaceae</taxon>
        <taxon>Halorarum</taxon>
    </lineage>
</organism>
<dbReference type="PANTHER" id="PTHR28008:SF1">
    <property type="entry name" value="DOMAIN PROTEIN, PUTATIVE (AFU_ORTHOLOGUE AFUA_3G10980)-RELATED"/>
    <property type="match status" value="1"/>
</dbReference>
<name>A0A7D5Q8W7_9EURY</name>
<dbReference type="PANTHER" id="PTHR28008">
    <property type="entry name" value="DOMAIN PROTEIN, PUTATIVE (AFU_ORTHOLOGUE AFUA_3G10980)-RELATED"/>
    <property type="match status" value="1"/>
</dbReference>
<dbReference type="NCBIfam" id="NF037970">
    <property type="entry name" value="vanZ_1"/>
    <property type="match status" value="1"/>
</dbReference>
<dbReference type="InterPro" id="IPR006976">
    <property type="entry name" value="VanZ-like"/>
</dbReference>
<gene>
    <name evidence="3" type="primary">vanZ</name>
    <name evidence="3" type="ORF">HUG12_06355</name>
</gene>
<dbReference type="AlphaFoldDB" id="A0A7D5Q8W7"/>
<proteinExistence type="predicted"/>
<feature type="transmembrane region" description="Helical" evidence="1">
    <location>
        <begin position="77"/>
        <end position="97"/>
    </location>
</feature>
<dbReference type="RefSeq" id="WP_179267961.1">
    <property type="nucleotide sequence ID" value="NZ_CP058579.1"/>
</dbReference>
<dbReference type="Pfam" id="PF04892">
    <property type="entry name" value="VanZ"/>
    <property type="match status" value="1"/>
</dbReference>
<dbReference type="Proteomes" id="UP000509626">
    <property type="component" value="Chromosome"/>
</dbReference>
<protein>
    <submittedName>
        <fullName evidence="3">VanZ family protein</fullName>
    </submittedName>
</protein>
<dbReference type="OrthoDB" id="214957at2157"/>
<evidence type="ECO:0000256" key="1">
    <source>
        <dbReference type="SAM" id="Phobius"/>
    </source>
</evidence>
<feature type="transmembrane region" description="Helical" evidence="1">
    <location>
        <begin position="103"/>
        <end position="123"/>
    </location>
</feature>
<keyword evidence="4" id="KW-1185">Reference proteome</keyword>
<sequence length="128" mass="12843">MNGSNQRWATFAAVVTGVALASLVPVPGDGRERLLVGVGLDKWAHAVGYAAVSLTFARARGAGVARREAGAGTAGRIVLAAIVVGFAIGAGVELLQAPLATRTASIADVAANAVGAAAGSLLWRLRNR</sequence>
<evidence type="ECO:0000313" key="3">
    <source>
        <dbReference type="EMBL" id="QLG61376.1"/>
    </source>
</evidence>
<keyword evidence="1" id="KW-0472">Membrane</keyword>
<evidence type="ECO:0000259" key="2">
    <source>
        <dbReference type="Pfam" id="PF04892"/>
    </source>
</evidence>